<keyword evidence="1" id="KW-0175">Coiled coil</keyword>
<gene>
    <name evidence="2" type="ORF">FCM35_KLT19759</name>
</gene>
<sequence>MQVLERDIEEANNEKSVAELKIEGHLRLVKNEVKKHRATCAAETKKMTEYLAKEENQLNSVENEAQEFLKSAETKLRDAVRLAEEETQLCASEVIAVIYGFCNQIQEIHGVDD</sequence>
<feature type="coiled-coil region" evidence="1">
    <location>
        <begin position="1"/>
        <end position="89"/>
    </location>
</feature>
<accession>A0A833R6J9</accession>
<dbReference type="OrthoDB" id="7459479at2759"/>
<dbReference type="PANTHER" id="PTHR46681:SF1">
    <property type="entry name" value="KINETOCHORE PROTEIN NDC80 HOMOLOG"/>
    <property type="match status" value="1"/>
</dbReference>
<dbReference type="Proteomes" id="UP000623129">
    <property type="component" value="Unassembled WGS sequence"/>
</dbReference>
<name>A0A833R6J9_9POAL</name>
<dbReference type="EMBL" id="SWLB01000008">
    <property type="protein sequence ID" value="KAF3335252.1"/>
    <property type="molecule type" value="Genomic_DNA"/>
</dbReference>
<dbReference type="PANTHER" id="PTHR46681">
    <property type="entry name" value="KINETOCHORE PROTEIN NDC80 HOMOLOG"/>
    <property type="match status" value="1"/>
</dbReference>
<organism evidence="2 3">
    <name type="scientific">Carex littledalei</name>
    <dbReference type="NCBI Taxonomy" id="544730"/>
    <lineage>
        <taxon>Eukaryota</taxon>
        <taxon>Viridiplantae</taxon>
        <taxon>Streptophyta</taxon>
        <taxon>Embryophyta</taxon>
        <taxon>Tracheophyta</taxon>
        <taxon>Spermatophyta</taxon>
        <taxon>Magnoliopsida</taxon>
        <taxon>Liliopsida</taxon>
        <taxon>Poales</taxon>
        <taxon>Cyperaceae</taxon>
        <taxon>Cyperoideae</taxon>
        <taxon>Cariceae</taxon>
        <taxon>Carex</taxon>
        <taxon>Carex subgen. Euthyceras</taxon>
    </lineage>
</organism>
<reference evidence="2" key="1">
    <citation type="submission" date="2020-01" db="EMBL/GenBank/DDBJ databases">
        <title>Genome sequence of Kobresia littledalei, the first chromosome-level genome in the family Cyperaceae.</title>
        <authorList>
            <person name="Qu G."/>
        </authorList>
    </citation>
    <scope>NUCLEOTIDE SEQUENCE</scope>
    <source>
        <strain evidence="2">C.B.Clarke</strain>
        <tissue evidence="2">Leaf</tissue>
    </source>
</reference>
<protein>
    <submittedName>
        <fullName evidence="2">Uncharacterized protein</fullName>
    </submittedName>
</protein>
<keyword evidence="3" id="KW-1185">Reference proteome</keyword>
<evidence type="ECO:0000256" key="1">
    <source>
        <dbReference type="SAM" id="Coils"/>
    </source>
</evidence>
<evidence type="ECO:0000313" key="3">
    <source>
        <dbReference type="Proteomes" id="UP000623129"/>
    </source>
</evidence>
<proteinExistence type="predicted"/>
<evidence type="ECO:0000313" key="2">
    <source>
        <dbReference type="EMBL" id="KAF3335252.1"/>
    </source>
</evidence>
<dbReference type="AlphaFoldDB" id="A0A833R6J9"/>
<comment type="caution">
    <text evidence="2">The sequence shown here is derived from an EMBL/GenBank/DDBJ whole genome shotgun (WGS) entry which is preliminary data.</text>
</comment>
<dbReference type="InterPro" id="IPR055307">
    <property type="entry name" value="NDC80_plants"/>
</dbReference>